<proteinExistence type="predicted"/>
<evidence type="ECO:0000256" key="1">
    <source>
        <dbReference type="SAM" id="Phobius"/>
    </source>
</evidence>
<accession>A0ABT3SSX4</accession>
<keyword evidence="1" id="KW-0812">Transmembrane</keyword>
<feature type="transmembrane region" description="Helical" evidence="1">
    <location>
        <begin position="6"/>
        <end position="24"/>
    </location>
</feature>
<dbReference type="RefSeq" id="WP_279252046.1">
    <property type="nucleotide sequence ID" value="NZ_SHNP01000002.1"/>
</dbReference>
<sequence length="279" mass="31045">MLKKILLGVVVLFVLFVVAFYFALKSQGIIPRPDYDYNAPALSEFSQPAILVLSKANGFVHVDALPAGEKMLIDIANNNGWDIYTTDNAATHNAEDLAKFDVVVWNNVSGDVLTEDQRSAMKQWIEQGGAWIGLHASGGDVYYKWDWYVDTLIGAQFAGHTQSPQFQDADVLVADPGADVTSHLPARWVVPNEEWYAFDDSPAEKGYEILLTMDSESYITTGGNFLWRDNMEGEHPIAWRHTLGQGRVLYCAIGHQGATYSIPEFQQLITSAIRWAGKL</sequence>
<dbReference type="Proteomes" id="UP001143307">
    <property type="component" value="Unassembled WGS sequence"/>
</dbReference>
<dbReference type="InterPro" id="IPR029062">
    <property type="entry name" value="Class_I_gatase-like"/>
</dbReference>
<dbReference type="Pfam" id="PF06283">
    <property type="entry name" value="ThuA"/>
    <property type="match status" value="1"/>
</dbReference>
<evidence type="ECO:0000259" key="2">
    <source>
        <dbReference type="Pfam" id="PF06283"/>
    </source>
</evidence>
<feature type="domain" description="ThuA-like" evidence="2">
    <location>
        <begin position="50"/>
        <end position="276"/>
    </location>
</feature>
<dbReference type="PANTHER" id="PTHR40469:SF2">
    <property type="entry name" value="GALACTOSE-BINDING DOMAIN-LIKE SUPERFAMILY PROTEIN"/>
    <property type="match status" value="1"/>
</dbReference>
<dbReference type="InterPro" id="IPR029010">
    <property type="entry name" value="ThuA-like"/>
</dbReference>
<name>A0ABT3SSX4_9GAMM</name>
<reference evidence="3" key="1">
    <citation type="submission" date="2019-02" db="EMBL/GenBank/DDBJ databases">
        <authorList>
            <person name="Li S.-H."/>
        </authorList>
    </citation>
    <scope>NUCLEOTIDE SEQUENCE</scope>
    <source>
        <strain evidence="3">IMCC8485</strain>
    </source>
</reference>
<keyword evidence="4" id="KW-1185">Reference proteome</keyword>
<dbReference type="PANTHER" id="PTHR40469">
    <property type="entry name" value="SECRETED GLYCOSYL HYDROLASE"/>
    <property type="match status" value="1"/>
</dbReference>
<gene>
    <name evidence="3" type="ORF">EYC87_05735</name>
</gene>
<dbReference type="EMBL" id="SHNP01000002">
    <property type="protein sequence ID" value="MCX2973087.1"/>
    <property type="molecule type" value="Genomic_DNA"/>
</dbReference>
<comment type="caution">
    <text evidence="3">The sequence shown here is derived from an EMBL/GenBank/DDBJ whole genome shotgun (WGS) entry which is preliminary data.</text>
</comment>
<organism evidence="3 4">
    <name type="scientific">Candidatus Seongchinamella marina</name>
    <dbReference type="NCBI Taxonomy" id="2518990"/>
    <lineage>
        <taxon>Bacteria</taxon>
        <taxon>Pseudomonadati</taxon>
        <taxon>Pseudomonadota</taxon>
        <taxon>Gammaproteobacteria</taxon>
        <taxon>Cellvibrionales</taxon>
        <taxon>Halieaceae</taxon>
        <taxon>Seongchinamella</taxon>
    </lineage>
</organism>
<evidence type="ECO:0000313" key="3">
    <source>
        <dbReference type="EMBL" id="MCX2973087.1"/>
    </source>
</evidence>
<keyword evidence="1" id="KW-0472">Membrane</keyword>
<dbReference type="Gene3D" id="3.40.50.880">
    <property type="match status" value="1"/>
</dbReference>
<evidence type="ECO:0000313" key="4">
    <source>
        <dbReference type="Proteomes" id="UP001143307"/>
    </source>
</evidence>
<keyword evidence="1" id="KW-1133">Transmembrane helix</keyword>
<dbReference type="SUPFAM" id="SSF52317">
    <property type="entry name" value="Class I glutamine amidotransferase-like"/>
    <property type="match status" value="1"/>
</dbReference>
<protein>
    <submittedName>
        <fullName evidence="3">ThuA domain-containing protein</fullName>
    </submittedName>
</protein>